<dbReference type="RefSeq" id="WP_076341343.1">
    <property type="nucleotide sequence ID" value="NZ_CAPHTN010000147.1"/>
</dbReference>
<dbReference type="EMBL" id="MPKA01000063">
    <property type="protein sequence ID" value="OLU46544.1"/>
    <property type="molecule type" value="Genomic_DNA"/>
</dbReference>
<organism evidence="2 3">
    <name type="scientific">Dubosiella newyorkensis</name>
    <dbReference type="NCBI Taxonomy" id="1862672"/>
    <lineage>
        <taxon>Bacteria</taxon>
        <taxon>Bacillati</taxon>
        <taxon>Bacillota</taxon>
        <taxon>Erysipelotrichia</taxon>
        <taxon>Erysipelotrichales</taxon>
        <taxon>Erysipelotrichaceae</taxon>
        <taxon>Dubosiella</taxon>
    </lineage>
</organism>
<evidence type="ECO:0000313" key="3">
    <source>
        <dbReference type="Proteomes" id="UP000186705"/>
    </source>
</evidence>
<keyword evidence="1" id="KW-0472">Membrane</keyword>
<keyword evidence="1" id="KW-1133">Transmembrane helix</keyword>
<protein>
    <submittedName>
        <fullName evidence="2">Uncharacterized protein</fullName>
    </submittedName>
</protein>
<dbReference type="Proteomes" id="UP000186705">
    <property type="component" value="Unassembled WGS sequence"/>
</dbReference>
<sequence>MKNMVLIVLACVIVVCAIGIGALFWKKHNENVRRQHLEKVFKEKYGVKAPDYADLRLSDQKIAPFDYQLNLKYEKEHNGEYLFAPSLVRMGRFILEFSDPYQAIQYVRHLYDEGIPLVKKGEREASLPSLEALKAQLPQNVYDSLLENSQ</sequence>
<keyword evidence="1" id="KW-0812">Transmembrane</keyword>
<comment type="caution">
    <text evidence="2">The sequence shown here is derived from an EMBL/GenBank/DDBJ whole genome shotgun (WGS) entry which is preliminary data.</text>
</comment>
<evidence type="ECO:0000256" key="1">
    <source>
        <dbReference type="SAM" id="Phobius"/>
    </source>
</evidence>
<feature type="transmembrane region" description="Helical" evidence="1">
    <location>
        <begin position="6"/>
        <end position="25"/>
    </location>
</feature>
<keyword evidence="3" id="KW-1185">Reference proteome</keyword>
<reference evidence="2 3" key="1">
    <citation type="submission" date="2016-11" db="EMBL/GenBank/DDBJ databases">
        <title>Description of two novel members of the family Erysipelotrichaceae: Ileibacterium lipovorans gen. nov., sp. nov. and Dubosiella newyorkensis, gen. nov., sp. nov.</title>
        <authorList>
            <person name="Cox L.M."/>
            <person name="Sohn J."/>
            <person name="Tyrrell K.L."/>
            <person name="Citron D.M."/>
            <person name="Lawson P.A."/>
            <person name="Patel N.B."/>
            <person name="Iizumi T."/>
            <person name="Perez-Perez G.I."/>
            <person name="Goldstein E.J."/>
            <person name="Blaser M.J."/>
        </authorList>
    </citation>
    <scope>NUCLEOTIDE SEQUENCE [LARGE SCALE GENOMIC DNA]</scope>
    <source>
        <strain evidence="2 3">NYU-BL-A4</strain>
    </source>
</reference>
<name>A0A1U7NMQ1_9FIRM</name>
<dbReference type="AlphaFoldDB" id="A0A1U7NMQ1"/>
<dbReference type="OrthoDB" id="9910919at2"/>
<evidence type="ECO:0000313" key="2">
    <source>
        <dbReference type="EMBL" id="OLU46544.1"/>
    </source>
</evidence>
<dbReference type="STRING" id="1862672.BO225_05870"/>
<gene>
    <name evidence="2" type="ORF">BO225_05870</name>
</gene>
<accession>A0A1U7NMQ1</accession>
<dbReference type="GeneID" id="78275472"/>
<proteinExistence type="predicted"/>